<dbReference type="RefSeq" id="WP_179661980.1">
    <property type="nucleotide sequence ID" value="NZ_JACCBG010000001.1"/>
</dbReference>
<dbReference type="AlphaFoldDB" id="A0A7Y9J8Y9"/>
<dbReference type="Gene3D" id="3.40.50.150">
    <property type="entry name" value="Vaccinia Virus protein VP39"/>
    <property type="match status" value="1"/>
</dbReference>
<dbReference type="Proteomes" id="UP000535511">
    <property type="component" value="Unassembled WGS sequence"/>
</dbReference>
<organism evidence="1 2">
    <name type="scientific">Nocardioides panaciterrulae</name>
    <dbReference type="NCBI Taxonomy" id="661492"/>
    <lineage>
        <taxon>Bacteria</taxon>
        <taxon>Bacillati</taxon>
        <taxon>Actinomycetota</taxon>
        <taxon>Actinomycetes</taxon>
        <taxon>Propionibacteriales</taxon>
        <taxon>Nocardioidaceae</taxon>
        <taxon>Nocardioides</taxon>
    </lineage>
</organism>
<dbReference type="InterPro" id="IPR029063">
    <property type="entry name" value="SAM-dependent_MTases_sf"/>
</dbReference>
<sequence length="217" mass="23603">MDLAAEQQPTDWGAWHDRYDDPGSSLAARLAAIQGVIGRWLDRTAPRPVRVASACAGEGRDLLGVLEDRDDAARVEVVLLEADPALARTAAAQAQRLALPGVEVRCADAGSTRGYAGAVPADLVLLCGVFGNISDVDVHRTIRALPQLCAPDALVVWTRHRGAPDPTPTIRRWFAEQGCEEQGFVSPGEDSWAVGVHRFRGRPQPLEREHQLFTFLR</sequence>
<evidence type="ECO:0000313" key="2">
    <source>
        <dbReference type="Proteomes" id="UP000535511"/>
    </source>
</evidence>
<protein>
    <recommendedName>
        <fullName evidence="3">SAM-dependent methyltransferase</fullName>
    </recommendedName>
</protein>
<evidence type="ECO:0000313" key="1">
    <source>
        <dbReference type="EMBL" id="NYD40042.1"/>
    </source>
</evidence>
<comment type="caution">
    <text evidence="1">The sequence shown here is derived from an EMBL/GenBank/DDBJ whole genome shotgun (WGS) entry which is preliminary data.</text>
</comment>
<name>A0A7Y9J8Y9_9ACTN</name>
<keyword evidence="2" id="KW-1185">Reference proteome</keyword>
<evidence type="ECO:0008006" key="3">
    <source>
        <dbReference type="Google" id="ProtNLM"/>
    </source>
</evidence>
<reference evidence="1 2" key="1">
    <citation type="submission" date="2020-07" db="EMBL/GenBank/DDBJ databases">
        <title>Sequencing the genomes of 1000 actinobacteria strains.</title>
        <authorList>
            <person name="Klenk H.-P."/>
        </authorList>
    </citation>
    <scope>NUCLEOTIDE SEQUENCE [LARGE SCALE GENOMIC DNA]</scope>
    <source>
        <strain evidence="1 2">DSM 21350</strain>
    </source>
</reference>
<dbReference type="SUPFAM" id="SSF53335">
    <property type="entry name" value="S-adenosyl-L-methionine-dependent methyltransferases"/>
    <property type="match status" value="1"/>
</dbReference>
<gene>
    <name evidence="1" type="ORF">BJZ21_000125</name>
</gene>
<proteinExistence type="predicted"/>
<dbReference type="EMBL" id="JACCBG010000001">
    <property type="protein sequence ID" value="NYD40042.1"/>
    <property type="molecule type" value="Genomic_DNA"/>
</dbReference>
<accession>A0A7Y9J8Y9</accession>